<dbReference type="EMBL" id="CP126981">
    <property type="protein sequence ID" value="WIM86620.1"/>
    <property type="molecule type" value="Genomic_DNA"/>
</dbReference>
<dbReference type="RefSeq" id="WP_285186051.1">
    <property type="nucleotide sequence ID" value="NZ_CP126981.1"/>
</dbReference>
<dbReference type="Proteomes" id="UP001236585">
    <property type="component" value="Chromosome"/>
</dbReference>
<sequence>MGENMSMFNVNPAAVNLSSLTEAAITGQMAATTAAGSAALTGVVPMAGSADDVAFATAMAGAGGAYLGTAGAHFGERGIYSAGQSLSSVSYVLQELISAAQFSF</sequence>
<organism evidence="1 2">
    <name type="scientific">Candidatus Mycobacterium wuenschmannii</name>
    <dbReference type="NCBI Taxonomy" id="3027808"/>
    <lineage>
        <taxon>Bacteria</taxon>
        <taxon>Bacillati</taxon>
        <taxon>Actinomycetota</taxon>
        <taxon>Actinomycetes</taxon>
        <taxon>Mycobacteriales</taxon>
        <taxon>Mycobacteriaceae</taxon>
        <taxon>Mycobacterium</taxon>
    </lineage>
</organism>
<evidence type="ECO:0000313" key="2">
    <source>
        <dbReference type="Proteomes" id="UP001236585"/>
    </source>
</evidence>
<proteinExistence type="predicted"/>
<gene>
    <name evidence="1" type="ORF">PT015_17220</name>
</gene>
<keyword evidence="2" id="KW-1185">Reference proteome</keyword>
<name>A0ABY8VUB4_9MYCO</name>
<protein>
    <submittedName>
        <fullName evidence="1">PE family protein</fullName>
    </submittedName>
</protein>
<evidence type="ECO:0000313" key="1">
    <source>
        <dbReference type="EMBL" id="WIM86620.1"/>
    </source>
</evidence>
<accession>A0ABY8VUB4</accession>
<reference evidence="1 2" key="1">
    <citation type="journal article" date="2023" name="Microbiol. Resour. Announc.">
        <title>Complete Genome Sequence of Mycobacterium wuenschmanii, a novel Nontuberculous Mycobacterium Isolated from a captive population of Amazon Milk Frogs.</title>
        <authorList>
            <person name="Hicks J."/>
            <person name="Zeineldin M."/>
            <person name="Ward H."/>
            <person name="Wuenschmann A."/>
            <person name="Camp P."/>
            <person name="Farrell D."/>
            <person name="Lehman K."/>
            <person name="Thacker T."/>
            <person name="Cuthbert E."/>
        </authorList>
    </citation>
    <scope>NUCLEOTIDE SEQUENCE [LARGE SCALE GENOMIC DNA]</scope>
    <source>
        <strain evidence="1 2">Wuenschmanii</strain>
    </source>
</reference>